<dbReference type="PATRIC" id="fig|908809.3.peg.726"/>
<evidence type="ECO:0000256" key="3">
    <source>
        <dbReference type="ARBA" id="ARBA00022679"/>
    </source>
</evidence>
<keyword evidence="4" id="KW-0812">Transmembrane</keyword>
<feature type="transmembrane region" description="Helical" evidence="4">
    <location>
        <begin position="337"/>
        <end position="355"/>
    </location>
</feature>
<evidence type="ECO:0000256" key="1">
    <source>
        <dbReference type="ARBA" id="ARBA00006739"/>
    </source>
</evidence>
<name>A0A0R3K2Z8_CALMK</name>
<keyword evidence="4" id="KW-0472">Membrane</keyword>
<dbReference type="GO" id="GO:0016757">
    <property type="term" value="F:glycosyltransferase activity"/>
    <property type="evidence" value="ECO:0007669"/>
    <property type="project" value="UniProtKB-KW"/>
</dbReference>
<keyword evidence="3 5" id="KW-0808">Transferase</keyword>
<dbReference type="AlphaFoldDB" id="A0A0R3K2Z8"/>
<accession>A0A0R3K2Z8</accession>
<evidence type="ECO:0000256" key="4">
    <source>
        <dbReference type="SAM" id="Phobius"/>
    </source>
</evidence>
<feature type="transmembrane region" description="Helical" evidence="4">
    <location>
        <begin position="307"/>
        <end position="328"/>
    </location>
</feature>
<dbReference type="PANTHER" id="PTHR43630:SF1">
    <property type="entry name" value="POLY-BETA-1,6-N-ACETYL-D-GLUCOSAMINE SYNTHASE"/>
    <property type="match status" value="1"/>
</dbReference>
<keyword evidence="4" id="KW-1133">Transmembrane helix</keyword>
<feature type="transmembrane region" description="Helical" evidence="4">
    <location>
        <begin position="6"/>
        <end position="32"/>
    </location>
</feature>
<dbReference type="Proteomes" id="UP000052015">
    <property type="component" value="Unassembled WGS sequence"/>
</dbReference>
<dbReference type="EMBL" id="LKHP01000003">
    <property type="protein sequence ID" value="KRQ87381.1"/>
    <property type="molecule type" value="Genomic_DNA"/>
</dbReference>
<dbReference type="InterPro" id="IPR029044">
    <property type="entry name" value="Nucleotide-diphossugar_trans"/>
</dbReference>
<keyword evidence="6" id="KW-1185">Reference proteome</keyword>
<organism evidence="5 6">
    <name type="scientific">Caloramator mitchellensis</name>
    <dbReference type="NCBI Taxonomy" id="908809"/>
    <lineage>
        <taxon>Bacteria</taxon>
        <taxon>Bacillati</taxon>
        <taxon>Bacillota</taxon>
        <taxon>Clostridia</taxon>
        <taxon>Eubacteriales</taxon>
        <taxon>Clostridiaceae</taxon>
        <taxon>Caloramator</taxon>
    </lineage>
</organism>
<reference evidence="5 6" key="1">
    <citation type="submission" date="2015-09" db="EMBL/GenBank/DDBJ databases">
        <title>Draft genome sequence of a Caloramator mitchellensis, a moderate thermophile from the Great Artesian Basin of Australia.</title>
        <authorList>
            <person name="Patel B.K."/>
        </authorList>
    </citation>
    <scope>NUCLEOTIDE SEQUENCE [LARGE SCALE GENOMIC DNA]</scope>
    <source>
        <strain evidence="5 6">VF08</strain>
    </source>
</reference>
<comment type="caution">
    <text evidence="5">The sequence shown here is derived from an EMBL/GenBank/DDBJ whole genome shotgun (WGS) entry which is preliminary data.</text>
</comment>
<proteinExistence type="inferred from homology"/>
<dbReference type="Gene3D" id="3.90.550.10">
    <property type="entry name" value="Spore Coat Polysaccharide Biosynthesis Protein SpsA, Chain A"/>
    <property type="match status" value="1"/>
</dbReference>
<dbReference type="RefSeq" id="WP_057977194.1">
    <property type="nucleotide sequence ID" value="NZ_LKHP01000003.1"/>
</dbReference>
<evidence type="ECO:0000256" key="2">
    <source>
        <dbReference type="ARBA" id="ARBA00022676"/>
    </source>
</evidence>
<dbReference type="EC" id="2.4.1.-" evidence="5"/>
<evidence type="ECO:0000313" key="6">
    <source>
        <dbReference type="Proteomes" id="UP000052015"/>
    </source>
</evidence>
<dbReference type="SUPFAM" id="SSF53448">
    <property type="entry name" value="Nucleotide-diphospho-sugar transferases"/>
    <property type="match status" value="1"/>
</dbReference>
<feature type="transmembrane region" description="Helical" evidence="4">
    <location>
        <begin position="367"/>
        <end position="385"/>
    </location>
</feature>
<protein>
    <submittedName>
        <fullName evidence="5">Beta-monoglucosyldiacylglycerol synthase</fullName>
        <ecNumber evidence="5">2.4.1.-</ecNumber>
    </submittedName>
</protein>
<dbReference type="STRING" id="908809.ABG79_00719"/>
<dbReference type="PANTHER" id="PTHR43630">
    <property type="entry name" value="POLY-BETA-1,6-N-ACETYL-D-GLUCOSAMINE SYNTHASE"/>
    <property type="match status" value="1"/>
</dbReference>
<evidence type="ECO:0000313" key="5">
    <source>
        <dbReference type="EMBL" id="KRQ87381.1"/>
    </source>
</evidence>
<comment type="similarity">
    <text evidence="1">Belongs to the glycosyltransferase 2 family.</text>
</comment>
<dbReference type="Pfam" id="PF13641">
    <property type="entry name" value="Glyco_tranf_2_3"/>
    <property type="match status" value="1"/>
</dbReference>
<dbReference type="CDD" id="cd06438">
    <property type="entry name" value="EpsO_like"/>
    <property type="match status" value="1"/>
</dbReference>
<keyword evidence="2 5" id="KW-0328">Glycosyltransferase</keyword>
<gene>
    <name evidence="5" type="ORF">ABG79_00719</name>
</gene>
<sequence length="416" mass="48787">MEKFFIWAFYLFQIYIILLTYYYNIISIFGLFPEKSRKDKRPQKRFALAIAAHNEEKVIGQIIDNLNLLDYPRELYDIFVISDNSSDNTANIAKEMGAIVFERFNDKEKGKGYAIKWFLEKLFSMDKEYDAVAIFDADNLVSVNFLKKMNNNLIKGHKVIQAYLDSKNPDDTWITISYALAYWTMNRMFQLARKKLNLYAALGGTGFVVSTDVLKEIGWDAMSLTEDLEFTMKCILRGIKPVWEHNARVYDEKPLTFKASFRQRVRWLQGHWDCAFRYSYPLIKKSLKDRSFAAFDAFIYLIQPARILVYGFVLMAAVLKIFFPGLYFSKIILPAQYWYFSLFFGYGLPIIILLIEKIPFKRILGLLVYPLFGLSWIPISLLGLIRRNQKNWTHTIHGRTVNNDEFKQLVEQLDKG</sequence>
<dbReference type="OrthoDB" id="9797391at2"/>